<dbReference type="EMBL" id="JADOGI010000095">
    <property type="protein sequence ID" value="MBF8189561.1"/>
    <property type="molecule type" value="Genomic_DNA"/>
</dbReference>
<proteinExistence type="predicted"/>
<organism evidence="3 4">
    <name type="scientific">Nonomuraea cypriaca</name>
    <dbReference type="NCBI Taxonomy" id="1187855"/>
    <lineage>
        <taxon>Bacteria</taxon>
        <taxon>Bacillati</taxon>
        <taxon>Actinomycetota</taxon>
        <taxon>Actinomycetes</taxon>
        <taxon>Streptosporangiales</taxon>
        <taxon>Streptosporangiaceae</taxon>
        <taxon>Nonomuraea</taxon>
    </lineage>
</organism>
<sequence length="194" mass="20019">MSHNRSGLVAGLISGVVAMLVGATVVGSAIYFQDRLPAVMWSGDGIPLLTALGLVTGLMVALAVSLVRPGGLTVPLMAAILGGGGVAAGFVGGVAASRMAFAGDAIGAFPRIFVAASSILTQGFDQTWPLWLSTGVAALAALVLVALRVRRVRRAREEPAKSPEKEDTPDYRAPFEPAQQPTADLFTPRKPTRG</sequence>
<evidence type="ECO:0000256" key="1">
    <source>
        <dbReference type="SAM" id="MobiDB-lite"/>
    </source>
</evidence>
<dbReference type="RefSeq" id="WP_195898494.1">
    <property type="nucleotide sequence ID" value="NZ_JADOGI010000095.1"/>
</dbReference>
<evidence type="ECO:0000256" key="2">
    <source>
        <dbReference type="SAM" id="Phobius"/>
    </source>
</evidence>
<gene>
    <name evidence="3" type="ORF">ITP53_28265</name>
</gene>
<name>A0A931F2X7_9ACTN</name>
<dbReference type="Proteomes" id="UP000605361">
    <property type="component" value="Unassembled WGS sequence"/>
</dbReference>
<feature type="transmembrane region" description="Helical" evidence="2">
    <location>
        <begin position="130"/>
        <end position="147"/>
    </location>
</feature>
<feature type="transmembrane region" description="Helical" evidence="2">
    <location>
        <begin position="108"/>
        <end position="124"/>
    </location>
</feature>
<dbReference type="SUPFAM" id="SSF103473">
    <property type="entry name" value="MFS general substrate transporter"/>
    <property type="match status" value="1"/>
</dbReference>
<feature type="transmembrane region" description="Helical" evidence="2">
    <location>
        <begin position="73"/>
        <end position="96"/>
    </location>
</feature>
<dbReference type="InterPro" id="IPR036259">
    <property type="entry name" value="MFS_trans_sf"/>
</dbReference>
<feature type="transmembrane region" description="Helical" evidence="2">
    <location>
        <begin position="12"/>
        <end position="33"/>
    </location>
</feature>
<feature type="transmembrane region" description="Helical" evidence="2">
    <location>
        <begin position="45"/>
        <end position="67"/>
    </location>
</feature>
<dbReference type="AlphaFoldDB" id="A0A931F2X7"/>
<feature type="region of interest" description="Disordered" evidence="1">
    <location>
        <begin position="155"/>
        <end position="194"/>
    </location>
</feature>
<evidence type="ECO:0000313" key="3">
    <source>
        <dbReference type="EMBL" id="MBF8189561.1"/>
    </source>
</evidence>
<keyword evidence="2" id="KW-0812">Transmembrane</keyword>
<comment type="caution">
    <text evidence="3">The sequence shown here is derived from an EMBL/GenBank/DDBJ whole genome shotgun (WGS) entry which is preliminary data.</text>
</comment>
<keyword evidence="4" id="KW-1185">Reference proteome</keyword>
<accession>A0A931F2X7</accession>
<evidence type="ECO:0000313" key="4">
    <source>
        <dbReference type="Proteomes" id="UP000605361"/>
    </source>
</evidence>
<feature type="compositionally biased region" description="Basic and acidic residues" evidence="1">
    <location>
        <begin position="155"/>
        <end position="170"/>
    </location>
</feature>
<protein>
    <submittedName>
        <fullName evidence="3">Uncharacterized protein</fullName>
    </submittedName>
</protein>
<reference evidence="3" key="1">
    <citation type="submission" date="2020-11" db="EMBL/GenBank/DDBJ databases">
        <title>Whole-genome analyses of Nonomuraea sp. K274.</title>
        <authorList>
            <person name="Veyisoglu A."/>
        </authorList>
    </citation>
    <scope>NUCLEOTIDE SEQUENCE</scope>
    <source>
        <strain evidence="3">K274</strain>
    </source>
</reference>
<keyword evidence="2" id="KW-1133">Transmembrane helix</keyword>
<keyword evidence="2" id="KW-0472">Membrane</keyword>